<dbReference type="PANTHER" id="PTHR46071">
    <property type="entry name" value="ANKYRIN REPEAT AND BTB/POZ DOMAIN-CONTAINING"/>
    <property type="match status" value="1"/>
</dbReference>
<dbReference type="SUPFAM" id="SSF54695">
    <property type="entry name" value="POZ domain"/>
    <property type="match status" value="1"/>
</dbReference>
<dbReference type="InterPro" id="IPR000210">
    <property type="entry name" value="BTB/POZ_dom"/>
</dbReference>
<dbReference type="InterPro" id="IPR052089">
    <property type="entry name" value="Ankyrin-BTB/POZ_domain"/>
</dbReference>
<accession>A0A0K0CZH0</accession>
<dbReference type="PROSITE" id="PS50097">
    <property type="entry name" value="BTB"/>
    <property type="match status" value="1"/>
</dbReference>
<evidence type="ECO:0000313" key="2">
    <source>
        <dbReference type="Proteomes" id="UP000035642"/>
    </source>
</evidence>
<dbReference type="Gene3D" id="3.30.710.10">
    <property type="entry name" value="Potassium Channel Kv1.1, Chain A"/>
    <property type="match status" value="1"/>
</dbReference>
<dbReference type="PANTHER" id="PTHR46071:SF2">
    <property type="entry name" value="ANKYRIN REPEAT AND BTB_POZ DOMAIN-CONTAINING PROTEIN 2-LIKE PROTEIN"/>
    <property type="match status" value="1"/>
</dbReference>
<feature type="domain" description="BTB" evidence="1">
    <location>
        <begin position="141"/>
        <end position="199"/>
    </location>
</feature>
<dbReference type="SMART" id="SM00225">
    <property type="entry name" value="BTB"/>
    <property type="match status" value="1"/>
</dbReference>
<proteinExistence type="predicted"/>
<reference evidence="2" key="1">
    <citation type="submission" date="2012-09" db="EMBL/GenBank/DDBJ databases">
        <authorList>
            <person name="Martin A.A."/>
        </authorList>
    </citation>
    <scope>NUCLEOTIDE SEQUENCE</scope>
</reference>
<reference evidence="3" key="2">
    <citation type="submission" date="2017-02" db="UniProtKB">
        <authorList>
            <consortium name="WormBaseParasite"/>
        </authorList>
    </citation>
    <scope>IDENTIFICATION</scope>
</reference>
<keyword evidence="2" id="KW-1185">Reference proteome</keyword>
<name>A0A0K0CZH0_ANGCA</name>
<evidence type="ECO:0000313" key="3">
    <source>
        <dbReference type="WBParaSite" id="ACAC_0000312001-mRNA-1"/>
    </source>
</evidence>
<dbReference type="Proteomes" id="UP000035642">
    <property type="component" value="Unassembled WGS sequence"/>
</dbReference>
<protein>
    <submittedName>
        <fullName evidence="3">BTB domain-containing protein</fullName>
    </submittedName>
</protein>
<dbReference type="STRING" id="6313.A0A0K0CZH0"/>
<evidence type="ECO:0000259" key="1">
    <source>
        <dbReference type="PROSITE" id="PS50097"/>
    </source>
</evidence>
<sequence length="306" mass="34651">LGDEDVVRQLLSFDANAFRSTMEYRKTSVRSVGSPSALAAACARGHSRIVDIFISRQHSYSEFKTLPNDIQLALQEAIYYAIETGRLISAVQIWESVPDLPWSAYIWARALQFATERGERKFATRLLTNFSPVMIAAENVEYCTLVVDGEIVYAHRIMLFTASERFKELLRSPSGTVDITDIPRSSFLAMLRFIYSRTLPELSVSALCCLYAAGEVYVMPSLCTAILADFVRILNPQNVAFIYQFAIVHNAAFLLRRCEEFLLTKLDVLVTYTKIRDMIKCHSNDYDVCEVLSKKLLSVISSTFKE</sequence>
<dbReference type="AlphaFoldDB" id="A0A0K0CZH0"/>
<organism evidence="2 3">
    <name type="scientific">Angiostrongylus cantonensis</name>
    <name type="common">Rat lungworm</name>
    <dbReference type="NCBI Taxonomy" id="6313"/>
    <lineage>
        <taxon>Eukaryota</taxon>
        <taxon>Metazoa</taxon>
        <taxon>Ecdysozoa</taxon>
        <taxon>Nematoda</taxon>
        <taxon>Chromadorea</taxon>
        <taxon>Rhabditida</taxon>
        <taxon>Rhabditina</taxon>
        <taxon>Rhabditomorpha</taxon>
        <taxon>Strongyloidea</taxon>
        <taxon>Metastrongylidae</taxon>
        <taxon>Angiostrongylus</taxon>
    </lineage>
</organism>
<dbReference type="Pfam" id="PF00651">
    <property type="entry name" value="BTB"/>
    <property type="match status" value="1"/>
</dbReference>
<dbReference type="WBParaSite" id="ACAC_0000312001-mRNA-1">
    <property type="protein sequence ID" value="ACAC_0000312001-mRNA-1"/>
    <property type="gene ID" value="ACAC_0000312001"/>
</dbReference>
<dbReference type="InterPro" id="IPR011333">
    <property type="entry name" value="SKP1/BTB/POZ_sf"/>
</dbReference>
<dbReference type="CDD" id="cd18186">
    <property type="entry name" value="BTB_POZ_ZBTB_KLHL-like"/>
    <property type="match status" value="1"/>
</dbReference>